<sequence length="489" mass="51301">MTAETWRALLDQAPVVAGFGSAHLHCPGEVSTSVRHDDAGTVVSVPVGTAAVLTLTDPARIAVDDQVLERLTALAALASAALAESGRLAAETAAERRLSGLIGAPGGLGGLVAACAELTGKVTALFDVHDRLVATESPPGASPIRLRSLAEIGERNGLVPASLHGLTRRHLVVPAVHRGETFGWLVLVEHPSVLRPADRLVAERTAVHAGTEFAVQRRVAAAAWNARSSLARQLIRGSSTMDDLRASGEYLGVDTQARRVLAYVIGPANAERLANAVEERLGSEVLATRGSEGVLLLIEATETGMVARAKAALRAVAAELPDYAGLVAGVSPVSEPAKFGRAYREAQEAARCVHRFVGPSSPRVLAADDLGPARLFIANSAVAAVREYLHDILGPLLTGEAAEADLLSTLQQFFDSGRSVRVSAARLGVHENTVRLRLARVRHATGLDVAGGPNDQLSVQTALLVLRLQGHPALPSFDEARFDHGRKTA</sequence>
<dbReference type="AlphaFoldDB" id="A0A8E1W1Q1"/>
<evidence type="ECO:0000259" key="3">
    <source>
        <dbReference type="Pfam" id="PF17853"/>
    </source>
</evidence>
<dbReference type="Proteomes" id="UP000550260">
    <property type="component" value="Unassembled WGS sequence"/>
</dbReference>
<dbReference type="PANTHER" id="PTHR33744">
    <property type="entry name" value="CARBOHYDRATE DIACID REGULATOR"/>
    <property type="match status" value="1"/>
</dbReference>
<gene>
    <name evidence="4" type="ORF">H5411_24790</name>
</gene>
<protein>
    <submittedName>
        <fullName evidence="4">Helix-turn-helix domain-containing protein</fullName>
    </submittedName>
</protein>
<evidence type="ECO:0000256" key="1">
    <source>
        <dbReference type="ARBA" id="ARBA00006754"/>
    </source>
</evidence>
<dbReference type="InterPro" id="IPR051448">
    <property type="entry name" value="CdaR-like_regulators"/>
</dbReference>
<reference evidence="4 5" key="1">
    <citation type="submission" date="2020-08" db="EMBL/GenBank/DDBJ databases">
        <title>Amycolatopsis echigonensis JCM 21831.</title>
        <authorList>
            <person name="Tedsree N."/>
            <person name="Kuncharoen N."/>
            <person name="Likhitwitayawuid K."/>
            <person name="Tanasupawat S."/>
        </authorList>
    </citation>
    <scope>NUCLEOTIDE SEQUENCE [LARGE SCALE GENOMIC DNA]</scope>
    <source>
        <strain evidence="4 5">JCM 21831</strain>
    </source>
</reference>
<evidence type="ECO:0000313" key="4">
    <source>
        <dbReference type="EMBL" id="MBB2502342.1"/>
    </source>
</evidence>
<dbReference type="Pfam" id="PF13556">
    <property type="entry name" value="HTH_30"/>
    <property type="match status" value="1"/>
</dbReference>
<dbReference type="InterPro" id="IPR025736">
    <property type="entry name" value="PucR_C-HTH_dom"/>
</dbReference>
<comment type="caution">
    <text evidence="4">The sequence shown here is derived from an EMBL/GenBank/DDBJ whole genome shotgun (WGS) entry which is preliminary data.</text>
</comment>
<dbReference type="InterPro" id="IPR042070">
    <property type="entry name" value="PucR_C-HTH_sf"/>
</dbReference>
<dbReference type="Gene3D" id="1.10.10.2840">
    <property type="entry name" value="PucR C-terminal helix-turn-helix domain"/>
    <property type="match status" value="1"/>
</dbReference>
<feature type="domain" description="CdaR GGDEF-like" evidence="3">
    <location>
        <begin position="238"/>
        <end position="351"/>
    </location>
</feature>
<comment type="similarity">
    <text evidence="1">Belongs to the CdaR family.</text>
</comment>
<evidence type="ECO:0000259" key="2">
    <source>
        <dbReference type="Pfam" id="PF13556"/>
    </source>
</evidence>
<feature type="domain" description="PucR C-terminal helix-turn-helix" evidence="2">
    <location>
        <begin position="406"/>
        <end position="464"/>
    </location>
</feature>
<name>A0A8E1W1Q1_9PSEU</name>
<dbReference type="EMBL" id="JACJHR010000037">
    <property type="protein sequence ID" value="MBB2502342.1"/>
    <property type="molecule type" value="Genomic_DNA"/>
</dbReference>
<dbReference type="InterPro" id="IPR041522">
    <property type="entry name" value="CdaR_GGDEF"/>
</dbReference>
<dbReference type="PANTHER" id="PTHR33744:SF1">
    <property type="entry name" value="DNA-BINDING TRANSCRIPTIONAL ACTIVATOR ADER"/>
    <property type="match status" value="1"/>
</dbReference>
<dbReference type="RefSeq" id="WP_183125175.1">
    <property type="nucleotide sequence ID" value="NZ_JACJHR010000037.1"/>
</dbReference>
<evidence type="ECO:0000313" key="5">
    <source>
        <dbReference type="Proteomes" id="UP000550260"/>
    </source>
</evidence>
<organism evidence="4 5">
    <name type="scientific">Amycolatopsis echigonensis</name>
    <dbReference type="NCBI Taxonomy" id="2576905"/>
    <lineage>
        <taxon>Bacteria</taxon>
        <taxon>Bacillati</taxon>
        <taxon>Actinomycetota</taxon>
        <taxon>Actinomycetes</taxon>
        <taxon>Pseudonocardiales</taxon>
        <taxon>Pseudonocardiaceae</taxon>
        <taxon>Amycolatopsis</taxon>
    </lineage>
</organism>
<dbReference type="Pfam" id="PF17853">
    <property type="entry name" value="GGDEF_2"/>
    <property type="match status" value="1"/>
</dbReference>
<proteinExistence type="inferred from homology"/>
<accession>A0A8E1W1Q1</accession>